<dbReference type="CDD" id="cd06578">
    <property type="entry name" value="HemD"/>
    <property type="match status" value="1"/>
</dbReference>
<accession>A0A845EWH2</accession>
<evidence type="ECO:0000256" key="6">
    <source>
        <dbReference type="ARBA" id="ARBA00037589"/>
    </source>
</evidence>
<evidence type="ECO:0000256" key="8">
    <source>
        <dbReference type="ARBA" id="ARBA00048617"/>
    </source>
</evidence>
<gene>
    <name evidence="11" type="ORF">GLW07_05875</name>
</gene>
<comment type="similarity">
    <text evidence="2 9">Belongs to the uroporphyrinogen-III synthase family.</text>
</comment>
<dbReference type="PANTHER" id="PTHR38042:SF1">
    <property type="entry name" value="UROPORPHYRINOGEN-III SYNTHASE, CHLOROPLASTIC"/>
    <property type="match status" value="1"/>
</dbReference>
<evidence type="ECO:0000256" key="1">
    <source>
        <dbReference type="ARBA" id="ARBA00004772"/>
    </source>
</evidence>
<dbReference type="EMBL" id="WMEY01000002">
    <property type="protein sequence ID" value="MYL62885.1"/>
    <property type="molecule type" value="Genomic_DNA"/>
</dbReference>
<dbReference type="PANTHER" id="PTHR38042">
    <property type="entry name" value="UROPORPHYRINOGEN-III SYNTHASE, CHLOROPLASTIC"/>
    <property type="match status" value="1"/>
</dbReference>
<dbReference type="RefSeq" id="WP_160918644.1">
    <property type="nucleotide sequence ID" value="NZ_WMEY01000002.1"/>
</dbReference>
<proteinExistence type="inferred from homology"/>
<dbReference type="UniPathway" id="UPA00251">
    <property type="reaction ID" value="UER00320"/>
</dbReference>
<organism evidence="11 12">
    <name type="scientific">Guptibacillus hwajinpoensis</name>
    <dbReference type="NCBI Taxonomy" id="208199"/>
    <lineage>
        <taxon>Bacteria</taxon>
        <taxon>Bacillati</taxon>
        <taxon>Bacillota</taxon>
        <taxon>Bacilli</taxon>
        <taxon>Bacillales</taxon>
        <taxon>Guptibacillaceae</taxon>
        <taxon>Guptibacillus</taxon>
    </lineage>
</organism>
<evidence type="ECO:0000256" key="4">
    <source>
        <dbReference type="ARBA" id="ARBA00023239"/>
    </source>
</evidence>
<dbReference type="AlphaFoldDB" id="A0A845EWH2"/>
<dbReference type="Pfam" id="PF02602">
    <property type="entry name" value="HEM4"/>
    <property type="match status" value="1"/>
</dbReference>
<comment type="pathway">
    <text evidence="1 9">Porphyrin-containing compound metabolism; protoporphyrin-IX biosynthesis; coproporphyrinogen-III from 5-aminolevulinate: step 3/4.</text>
</comment>
<dbReference type="GO" id="GO:0046872">
    <property type="term" value="F:metal ion binding"/>
    <property type="evidence" value="ECO:0007669"/>
    <property type="project" value="InterPro"/>
</dbReference>
<evidence type="ECO:0000256" key="2">
    <source>
        <dbReference type="ARBA" id="ARBA00008133"/>
    </source>
</evidence>
<dbReference type="Gene3D" id="3.40.50.10090">
    <property type="match status" value="2"/>
</dbReference>
<reference evidence="11 12" key="1">
    <citation type="submission" date="2019-11" db="EMBL/GenBank/DDBJ databases">
        <title>Genome sequences of 17 halophilic strains isolated from different environments.</title>
        <authorList>
            <person name="Furrow R.E."/>
        </authorList>
    </citation>
    <scope>NUCLEOTIDE SEQUENCE [LARGE SCALE GENOMIC DNA]</scope>
    <source>
        <strain evidence="11 12">22506_14_FS</strain>
    </source>
</reference>
<comment type="caution">
    <text evidence="11">The sequence shown here is derived from an EMBL/GenBank/DDBJ whole genome shotgun (WGS) entry which is preliminary data.</text>
</comment>
<evidence type="ECO:0000256" key="7">
    <source>
        <dbReference type="ARBA" id="ARBA00040167"/>
    </source>
</evidence>
<dbReference type="EC" id="4.2.1.75" evidence="3 9"/>
<evidence type="ECO:0000256" key="9">
    <source>
        <dbReference type="RuleBase" id="RU366031"/>
    </source>
</evidence>
<dbReference type="GO" id="GO:0006780">
    <property type="term" value="P:uroporphyrinogen III biosynthetic process"/>
    <property type="evidence" value="ECO:0007669"/>
    <property type="project" value="UniProtKB-UniRule"/>
</dbReference>
<evidence type="ECO:0000256" key="5">
    <source>
        <dbReference type="ARBA" id="ARBA00023244"/>
    </source>
</evidence>
<dbReference type="InterPro" id="IPR039793">
    <property type="entry name" value="UROS/Hem4"/>
</dbReference>
<comment type="function">
    <text evidence="6 9">Catalyzes cyclization of the linear tetrapyrrole, hydroxymethylbilane, to the macrocyclic uroporphyrinogen III.</text>
</comment>
<sequence>MSSPLSGKRVMVTRAREQAGTFTKLIEEREGISIEIPLISFQPRNQLLNSIELSEYSWLLFTSANGVRFFLKQANIPKGIKVGAVGSKTAKALKRYGIQIDLMPNDFVAEGLVAALAKQAEPYEKILLPRGNLGRAVLPGQLSELGYDVTDLPIYDTVIPFESKAALIDVVENQACDVITFTSSSTVHHFAQLLGADNLKDLLKGITIVVIGPITEKTLRSYGIVPQVVPDQYTIEGMLESLERFFNK</sequence>
<feature type="domain" description="B12-binding" evidence="10">
    <location>
        <begin position="109"/>
        <end position="248"/>
    </location>
</feature>
<keyword evidence="5 9" id="KW-0627">Porphyrin biosynthesis</keyword>
<comment type="catalytic activity">
    <reaction evidence="8 9">
        <text>hydroxymethylbilane = uroporphyrinogen III + H2O</text>
        <dbReference type="Rhea" id="RHEA:18965"/>
        <dbReference type="ChEBI" id="CHEBI:15377"/>
        <dbReference type="ChEBI" id="CHEBI:57308"/>
        <dbReference type="ChEBI" id="CHEBI:57845"/>
        <dbReference type="EC" id="4.2.1.75"/>
    </reaction>
</comment>
<keyword evidence="4 9" id="KW-0456">Lyase</keyword>
<evidence type="ECO:0000256" key="3">
    <source>
        <dbReference type="ARBA" id="ARBA00013109"/>
    </source>
</evidence>
<dbReference type="SUPFAM" id="SSF69618">
    <property type="entry name" value="HemD-like"/>
    <property type="match status" value="1"/>
</dbReference>
<dbReference type="PROSITE" id="PS51332">
    <property type="entry name" value="B12_BINDING"/>
    <property type="match status" value="1"/>
</dbReference>
<dbReference type="InterPro" id="IPR036108">
    <property type="entry name" value="4pyrrol_syn_uPrphyn_synt_sf"/>
</dbReference>
<evidence type="ECO:0000313" key="11">
    <source>
        <dbReference type="EMBL" id="MYL62885.1"/>
    </source>
</evidence>
<evidence type="ECO:0000259" key="10">
    <source>
        <dbReference type="PROSITE" id="PS51332"/>
    </source>
</evidence>
<evidence type="ECO:0000313" key="12">
    <source>
        <dbReference type="Proteomes" id="UP000447833"/>
    </source>
</evidence>
<protein>
    <recommendedName>
        <fullName evidence="7 9">Uroporphyrinogen-III synthase</fullName>
        <ecNumber evidence="3 9">4.2.1.75</ecNumber>
    </recommendedName>
</protein>
<dbReference type="GO" id="GO:0004852">
    <property type="term" value="F:uroporphyrinogen-III synthase activity"/>
    <property type="evidence" value="ECO:0007669"/>
    <property type="project" value="UniProtKB-UniRule"/>
</dbReference>
<dbReference type="GO" id="GO:0031419">
    <property type="term" value="F:cobalamin binding"/>
    <property type="evidence" value="ECO:0007669"/>
    <property type="project" value="InterPro"/>
</dbReference>
<dbReference type="InterPro" id="IPR006158">
    <property type="entry name" value="Cobalamin-bd"/>
</dbReference>
<dbReference type="GO" id="GO:0006782">
    <property type="term" value="P:protoporphyrinogen IX biosynthetic process"/>
    <property type="evidence" value="ECO:0007669"/>
    <property type="project" value="UniProtKB-UniRule"/>
</dbReference>
<dbReference type="InterPro" id="IPR003754">
    <property type="entry name" value="4pyrrol_synth_uPrphyn_synth"/>
</dbReference>
<dbReference type="Proteomes" id="UP000447833">
    <property type="component" value="Unassembled WGS sequence"/>
</dbReference>
<name>A0A845EWH2_9BACL</name>